<reference evidence="3" key="1">
    <citation type="journal article" date="2011" name="Nat. Genet.">
        <title>The Arabidopsis lyrata genome sequence and the basis of rapid genome size change.</title>
        <authorList>
            <person name="Hu T.T."/>
            <person name="Pattyn P."/>
            <person name="Bakker E.G."/>
            <person name="Cao J."/>
            <person name="Cheng J.-F."/>
            <person name="Clark R.M."/>
            <person name="Fahlgren N."/>
            <person name="Fawcett J.A."/>
            <person name="Grimwood J."/>
            <person name="Gundlach H."/>
            <person name="Haberer G."/>
            <person name="Hollister J.D."/>
            <person name="Ossowski S."/>
            <person name="Ottilar R.P."/>
            <person name="Salamov A.A."/>
            <person name="Schneeberger K."/>
            <person name="Spannagl M."/>
            <person name="Wang X."/>
            <person name="Yang L."/>
            <person name="Nasrallah M.E."/>
            <person name="Bergelson J."/>
            <person name="Carrington J.C."/>
            <person name="Gaut B.S."/>
            <person name="Schmutz J."/>
            <person name="Mayer K.F.X."/>
            <person name="Van de Peer Y."/>
            <person name="Grigoriev I.V."/>
            <person name="Nordborg M."/>
            <person name="Weigel D."/>
            <person name="Guo Y.-L."/>
        </authorList>
    </citation>
    <scope>NUCLEOTIDE SEQUENCE [LARGE SCALE GENOMIC DNA]</scope>
    <source>
        <strain evidence="3">cv. MN47</strain>
    </source>
</reference>
<dbReference type="OrthoDB" id="753880at2759"/>
<name>D7MHC3_ARALL</name>
<dbReference type="KEGG" id="aly:9306430"/>
<dbReference type="eggNOG" id="ENOG502S1IR">
    <property type="taxonomic scope" value="Eukaryota"/>
</dbReference>
<organism evidence="3">
    <name type="scientific">Arabidopsis lyrata subsp. lyrata</name>
    <name type="common">Lyre-leaved rock-cress</name>
    <dbReference type="NCBI Taxonomy" id="81972"/>
    <lineage>
        <taxon>Eukaryota</taxon>
        <taxon>Viridiplantae</taxon>
        <taxon>Streptophyta</taxon>
        <taxon>Embryophyta</taxon>
        <taxon>Tracheophyta</taxon>
        <taxon>Spermatophyta</taxon>
        <taxon>Magnoliopsida</taxon>
        <taxon>eudicotyledons</taxon>
        <taxon>Gunneridae</taxon>
        <taxon>Pentapetalae</taxon>
        <taxon>rosids</taxon>
        <taxon>malvids</taxon>
        <taxon>Brassicales</taxon>
        <taxon>Brassicaceae</taxon>
        <taxon>Camelineae</taxon>
        <taxon>Arabidopsis</taxon>
    </lineage>
</organism>
<accession>D7MHC3</accession>
<dbReference type="HOGENOM" id="CLU_106494_0_0_1"/>
<dbReference type="Gramene" id="fgenesh1_pg.C_scaffold_7002618">
    <property type="protein sequence ID" value="fgenesh1_pg.C_scaffold_7002618"/>
    <property type="gene ID" value="fgenesh1_pg.C_scaffold_7002618"/>
</dbReference>
<evidence type="ECO:0000313" key="3">
    <source>
        <dbReference type="Proteomes" id="UP000008694"/>
    </source>
</evidence>
<proteinExistence type="predicted"/>
<gene>
    <name evidence="2" type="ORF">ARALYDRAFT_355445</name>
</gene>
<evidence type="ECO:0000313" key="2">
    <source>
        <dbReference type="EMBL" id="EFH46618.1"/>
    </source>
</evidence>
<feature type="region of interest" description="Disordered" evidence="1">
    <location>
        <begin position="156"/>
        <end position="213"/>
    </location>
</feature>
<dbReference type="PANTHER" id="PTHR38382:SF1">
    <property type="entry name" value="RNA-BINDING PROTEIN"/>
    <property type="match status" value="1"/>
</dbReference>
<keyword evidence="3" id="KW-1185">Reference proteome</keyword>
<evidence type="ECO:0000256" key="1">
    <source>
        <dbReference type="SAM" id="MobiDB-lite"/>
    </source>
</evidence>
<protein>
    <submittedName>
        <fullName evidence="2">Uncharacterized protein</fullName>
    </submittedName>
</protein>
<sequence>MKKPIPKIRVFGQRSIASSFLNLSSIPVDGSPENPSEKVENCSKLNKSVLFKPNNNTQERLRPFTSLVSSKDVTQLSHGFGMERKAREERKNGDGGLEKMMLQQFKPRETQVSEEVSRDVTCEVSLESLDQTVAEETEHPYSTEINEDIIVRDDKTSKKRKDPFEGMESIGRTGKPVIVFGDNSKVSKPMQRERERGRGSNNNSKKQRPTYNHYANGSGWWDCDMEGVDSEEVGHSEVWEGVGSTTFGDIVDWH</sequence>
<dbReference type="AlphaFoldDB" id="D7MHC3"/>
<dbReference type="STRING" id="81972.D7MHC3"/>
<dbReference type="Proteomes" id="UP000008694">
    <property type="component" value="Unassembled WGS sequence"/>
</dbReference>
<dbReference type="PANTHER" id="PTHR38382">
    <property type="entry name" value="RNA-BINDING PROTEIN"/>
    <property type="match status" value="1"/>
</dbReference>
<dbReference type="EMBL" id="GL348719">
    <property type="protein sequence ID" value="EFH46618.1"/>
    <property type="molecule type" value="Genomic_DNA"/>
</dbReference>